<feature type="transmembrane region" description="Helical" evidence="16">
    <location>
        <begin position="197"/>
        <end position="221"/>
    </location>
</feature>
<feature type="transmembrane region" description="Helical" evidence="16">
    <location>
        <begin position="253"/>
        <end position="275"/>
    </location>
</feature>
<keyword evidence="13" id="KW-0325">Glycoprotein</keyword>
<evidence type="ECO:0000256" key="7">
    <source>
        <dbReference type="ARBA" id="ARBA00022989"/>
    </source>
</evidence>
<gene>
    <name evidence="18" type="ORF">O3P69_017870</name>
</gene>
<feature type="transmembrane region" description="Helical" evidence="16">
    <location>
        <begin position="112"/>
        <end position="132"/>
    </location>
</feature>
<keyword evidence="11" id="KW-1015">Disulfide bond</keyword>
<keyword evidence="10 16" id="KW-0472">Membrane</keyword>
<dbReference type="GO" id="GO:0007602">
    <property type="term" value="P:phototransduction"/>
    <property type="evidence" value="ECO:0007669"/>
    <property type="project" value="UniProtKB-KW"/>
</dbReference>
<dbReference type="GO" id="GO:0016020">
    <property type="term" value="C:membrane"/>
    <property type="evidence" value="ECO:0007669"/>
    <property type="project" value="UniProtKB-SubCell"/>
</dbReference>
<evidence type="ECO:0000256" key="13">
    <source>
        <dbReference type="ARBA" id="ARBA00023180"/>
    </source>
</evidence>
<feature type="domain" description="G-protein coupled receptors family 1 profile" evidence="17">
    <location>
        <begin position="52"/>
        <end position="304"/>
    </location>
</feature>
<feature type="transmembrane region" description="Helical" evidence="16">
    <location>
        <begin position="38"/>
        <end position="61"/>
    </location>
</feature>
<dbReference type="InterPro" id="IPR027430">
    <property type="entry name" value="Retinal_BS"/>
</dbReference>
<evidence type="ECO:0000256" key="8">
    <source>
        <dbReference type="ARBA" id="ARBA00022991"/>
    </source>
</evidence>
<evidence type="ECO:0000256" key="2">
    <source>
        <dbReference type="ARBA" id="ARBA00010663"/>
    </source>
</evidence>
<keyword evidence="8" id="KW-0157">Chromophore</keyword>
<proteinExistence type="inferred from homology"/>
<reference evidence="18 19" key="1">
    <citation type="submission" date="2023-03" db="EMBL/GenBank/DDBJ databases">
        <title>High-quality genome of Scylla paramamosain provides insights in environmental adaptation.</title>
        <authorList>
            <person name="Zhang L."/>
        </authorList>
    </citation>
    <scope>NUCLEOTIDE SEQUENCE [LARGE SCALE GENOMIC DNA]</scope>
    <source>
        <strain evidence="18">LZ_2023a</strain>
        <tissue evidence="18">Muscle</tissue>
    </source>
</reference>
<dbReference type="AlphaFoldDB" id="A0AAW0TJ20"/>
<keyword evidence="4" id="KW-0716">Sensory transduction</keyword>
<dbReference type="Gene3D" id="1.20.1070.10">
    <property type="entry name" value="Rhodopsin 7-helix transmembrane proteins"/>
    <property type="match status" value="1"/>
</dbReference>
<dbReference type="PROSITE" id="PS50262">
    <property type="entry name" value="G_PROTEIN_RECEP_F1_2"/>
    <property type="match status" value="1"/>
</dbReference>
<keyword evidence="14" id="KW-0807">Transducer</keyword>
<dbReference type="SUPFAM" id="SSF81321">
    <property type="entry name" value="Family A G protein-coupled receptor-like"/>
    <property type="match status" value="1"/>
</dbReference>
<feature type="transmembrane region" description="Helical" evidence="16">
    <location>
        <begin position="73"/>
        <end position="92"/>
    </location>
</feature>
<evidence type="ECO:0000256" key="15">
    <source>
        <dbReference type="ARBA" id="ARBA00023305"/>
    </source>
</evidence>
<dbReference type="PANTHER" id="PTHR24240">
    <property type="entry name" value="OPSIN"/>
    <property type="match status" value="1"/>
</dbReference>
<evidence type="ECO:0000256" key="12">
    <source>
        <dbReference type="ARBA" id="ARBA00023170"/>
    </source>
</evidence>
<accession>A0AAW0TJ20</accession>
<dbReference type="FunFam" id="1.20.1070.10:FF:000219">
    <property type="entry name" value="Opsin 5-like 2"/>
    <property type="match status" value="1"/>
</dbReference>
<evidence type="ECO:0000256" key="5">
    <source>
        <dbReference type="ARBA" id="ARBA00022692"/>
    </source>
</evidence>
<evidence type="ECO:0000313" key="19">
    <source>
        <dbReference type="Proteomes" id="UP001487740"/>
    </source>
</evidence>
<evidence type="ECO:0000313" key="18">
    <source>
        <dbReference type="EMBL" id="KAK8386700.1"/>
    </source>
</evidence>
<dbReference type="Pfam" id="PF00001">
    <property type="entry name" value="7tm_1"/>
    <property type="match status" value="1"/>
</dbReference>
<sequence>MTEDLDMLSPEQQLALLNASGHQPKPWEPVSPQQHTYIGIYLIIVGVLGTFDNALVVAMFIKFRVLLTPSNLLLLNLCLTDLGICVLGGFPFSGVSSLAGRWLYGDFGCQYYAFMGFLMGIANLTTLLIIALDRYLVTCRQDLRGKLTYRRYYQMIAFIWLWSLFWAVCPLLGWASYGYEPSVTTCTINWQQNDSSYKWYIMTLTVVVYLVPLILMCSCYYQAARFLHQARDSGDSIYAYDWASERNVTRMGIVLVFTYLACWSAYAIVCVWTVFRHPFTVPLALTLMPPLLAKASPVLNPIIYFYSHPRLKKGMIATLTCCFREPPPELLELPETKSMTEQK</sequence>
<evidence type="ECO:0000256" key="11">
    <source>
        <dbReference type="ARBA" id="ARBA00023157"/>
    </source>
</evidence>
<feature type="transmembrane region" description="Helical" evidence="16">
    <location>
        <begin position="287"/>
        <end position="306"/>
    </location>
</feature>
<comment type="caution">
    <text evidence="18">The sequence shown here is derived from an EMBL/GenBank/DDBJ whole genome shotgun (WGS) entry which is preliminary data.</text>
</comment>
<evidence type="ECO:0000256" key="4">
    <source>
        <dbReference type="ARBA" id="ARBA00022606"/>
    </source>
</evidence>
<keyword evidence="15" id="KW-0844">Vision</keyword>
<comment type="similarity">
    <text evidence="2">Belongs to the G-protein coupled receptor 1 family.</text>
</comment>
<keyword evidence="5 16" id="KW-0812">Transmembrane</keyword>
<keyword evidence="12" id="KW-0675">Receptor</keyword>
<name>A0AAW0TJ20_SCYPA</name>
<evidence type="ECO:0000256" key="6">
    <source>
        <dbReference type="ARBA" id="ARBA00022925"/>
    </source>
</evidence>
<dbReference type="InterPro" id="IPR002962">
    <property type="entry name" value="Peropsin"/>
</dbReference>
<organism evidence="18 19">
    <name type="scientific">Scylla paramamosain</name>
    <name type="common">Mud crab</name>
    <dbReference type="NCBI Taxonomy" id="85552"/>
    <lineage>
        <taxon>Eukaryota</taxon>
        <taxon>Metazoa</taxon>
        <taxon>Ecdysozoa</taxon>
        <taxon>Arthropoda</taxon>
        <taxon>Crustacea</taxon>
        <taxon>Multicrustacea</taxon>
        <taxon>Malacostraca</taxon>
        <taxon>Eumalacostraca</taxon>
        <taxon>Eucarida</taxon>
        <taxon>Decapoda</taxon>
        <taxon>Pleocyemata</taxon>
        <taxon>Brachyura</taxon>
        <taxon>Eubrachyura</taxon>
        <taxon>Portunoidea</taxon>
        <taxon>Portunidae</taxon>
        <taxon>Portuninae</taxon>
        <taxon>Scylla</taxon>
    </lineage>
</organism>
<keyword evidence="3" id="KW-0600">Photoreceptor protein</keyword>
<comment type="subcellular location">
    <subcellularLocation>
        <location evidence="1">Membrane</location>
        <topology evidence="1">Multi-pass membrane protein</topology>
    </subcellularLocation>
</comment>
<keyword evidence="7 16" id="KW-1133">Transmembrane helix</keyword>
<keyword evidence="6" id="KW-0681">Retinal protein</keyword>
<dbReference type="PRINTS" id="PR00237">
    <property type="entry name" value="GPCRRHODOPSN"/>
</dbReference>
<dbReference type="InterPro" id="IPR050125">
    <property type="entry name" value="GPCR_opsins"/>
</dbReference>
<evidence type="ECO:0000256" key="14">
    <source>
        <dbReference type="ARBA" id="ARBA00023224"/>
    </source>
</evidence>
<protein>
    <recommendedName>
        <fullName evidence="17">G-protein coupled receptors family 1 profile domain-containing protein</fullName>
    </recommendedName>
</protein>
<evidence type="ECO:0000256" key="16">
    <source>
        <dbReference type="SAM" id="Phobius"/>
    </source>
</evidence>
<evidence type="ECO:0000256" key="1">
    <source>
        <dbReference type="ARBA" id="ARBA00004141"/>
    </source>
</evidence>
<evidence type="ECO:0000256" key="9">
    <source>
        <dbReference type="ARBA" id="ARBA00023040"/>
    </source>
</evidence>
<evidence type="ECO:0000256" key="10">
    <source>
        <dbReference type="ARBA" id="ARBA00023136"/>
    </source>
</evidence>
<keyword evidence="19" id="KW-1185">Reference proteome</keyword>
<keyword evidence="9" id="KW-0297">G-protein coupled receptor</keyword>
<dbReference type="PROSITE" id="PS00238">
    <property type="entry name" value="OPSIN"/>
    <property type="match status" value="1"/>
</dbReference>
<dbReference type="Proteomes" id="UP001487740">
    <property type="component" value="Unassembled WGS sequence"/>
</dbReference>
<feature type="transmembrane region" description="Helical" evidence="16">
    <location>
        <begin position="152"/>
        <end position="177"/>
    </location>
</feature>
<evidence type="ECO:0000259" key="17">
    <source>
        <dbReference type="PROSITE" id="PS50262"/>
    </source>
</evidence>
<dbReference type="InterPro" id="IPR000276">
    <property type="entry name" value="GPCR_Rhodpsn"/>
</dbReference>
<dbReference type="EMBL" id="JARAKH010000030">
    <property type="protein sequence ID" value="KAK8386700.1"/>
    <property type="molecule type" value="Genomic_DNA"/>
</dbReference>
<dbReference type="GO" id="GO:0007601">
    <property type="term" value="P:visual perception"/>
    <property type="evidence" value="ECO:0007669"/>
    <property type="project" value="UniProtKB-KW"/>
</dbReference>
<dbReference type="GO" id="GO:0004930">
    <property type="term" value="F:G protein-coupled receptor activity"/>
    <property type="evidence" value="ECO:0007669"/>
    <property type="project" value="UniProtKB-KW"/>
</dbReference>
<evidence type="ECO:0000256" key="3">
    <source>
        <dbReference type="ARBA" id="ARBA00022543"/>
    </source>
</evidence>
<dbReference type="GO" id="GO:0009881">
    <property type="term" value="F:photoreceptor activity"/>
    <property type="evidence" value="ECO:0007669"/>
    <property type="project" value="UniProtKB-KW"/>
</dbReference>
<dbReference type="InterPro" id="IPR017452">
    <property type="entry name" value="GPCR_Rhodpsn_7TM"/>
</dbReference>
<dbReference type="PRINTS" id="PR01244">
    <property type="entry name" value="PEROPSIN"/>
</dbReference>